<keyword evidence="2" id="KW-0012">Acyltransferase</keyword>
<gene>
    <name evidence="2" type="ORF">ACFS6J_26980</name>
</gene>
<dbReference type="EMBL" id="JBHUPA010000037">
    <property type="protein sequence ID" value="MFD2965472.1"/>
    <property type="molecule type" value="Genomic_DNA"/>
</dbReference>
<evidence type="ECO:0000259" key="1">
    <source>
        <dbReference type="PROSITE" id="PS51186"/>
    </source>
</evidence>
<proteinExistence type="predicted"/>
<name>A0ABW6B8B5_9SPHI</name>
<keyword evidence="3" id="KW-1185">Reference proteome</keyword>
<dbReference type="GO" id="GO:0016746">
    <property type="term" value="F:acyltransferase activity"/>
    <property type="evidence" value="ECO:0007669"/>
    <property type="project" value="UniProtKB-KW"/>
</dbReference>
<dbReference type="CDD" id="cd04301">
    <property type="entry name" value="NAT_SF"/>
    <property type="match status" value="1"/>
</dbReference>
<dbReference type="Pfam" id="PF00583">
    <property type="entry name" value="Acetyltransf_1"/>
    <property type="match status" value="1"/>
</dbReference>
<sequence>MAYIFDLAVASLWQRQGIGNALIMHTKSYFRQNGYSEVFVQADKIDDYAVDFYRKTNPTEEEDVLHFYYTLD</sequence>
<evidence type="ECO:0000313" key="3">
    <source>
        <dbReference type="Proteomes" id="UP001597560"/>
    </source>
</evidence>
<dbReference type="InterPro" id="IPR016181">
    <property type="entry name" value="Acyl_CoA_acyltransferase"/>
</dbReference>
<dbReference type="Gene3D" id="3.40.630.30">
    <property type="match status" value="1"/>
</dbReference>
<organism evidence="2 3">
    <name type="scientific">Olivibacter jilunii</name>
    <dbReference type="NCBI Taxonomy" id="985016"/>
    <lineage>
        <taxon>Bacteria</taxon>
        <taxon>Pseudomonadati</taxon>
        <taxon>Bacteroidota</taxon>
        <taxon>Sphingobacteriia</taxon>
        <taxon>Sphingobacteriales</taxon>
        <taxon>Sphingobacteriaceae</taxon>
        <taxon>Olivibacter</taxon>
    </lineage>
</organism>
<comment type="caution">
    <text evidence="2">The sequence shown here is derived from an EMBL/GenBank/DDBJ whole genome shotgun (WGS) entry which is preliminary data.</text>
</comment>
<dbReference type="SUPFAM" id="SSF55729">
    <property type="entry name" value="Acyl-CoA N-acyltransferases (Nat)"/>
    <property type="match status" value="1"/>
</dbReference>
<accession>A0ABW6B8B5</accession>
<dbReference type="InterPro" id="IPR000182">
    <property type="entry name" value="GNAT_dom"/>
</dbReference>
<keyword evidence="2" id="KW-0808">Transferase</keyword>
<dbReference type="EC" id="2.3.1.-" evidence="2"/>
<evidence type="ECO:0000313" key="2">
    <source>
        <dbReference type="EMBL" id="MFD2965472.1"/>
    </source>
</evidence>
<feature type="domain" description="N-acetyltransferase" evidence="1">
    <location>
        <begin position="1"/>
        <end position="72"/>
    </location>
</feature>
<protein>
    <submittedName>
        <fullName evidence="2">GNAT family N-acetyltransferase</fullName>
        <ecNumber evidence="2">2.3.1.-</ecNumber>
    </submittedName>
</protein>
<dbReference type="RefSeq" id="WP_377613429.1">
    <property type="nucleotide sequence ID" value="NZ_JBHUPA010000037.1"/>
</dbReference>
<reference evidence="3" key="1">
    <citation type="journal article" date="2019" name="Int. J. Syst. Evol. Microbiol.">
        <title>The Global Catalogue of Microorganisms (GCM) 10K type strain sequencing project: providing services to taxonomists for standard genome sequencing and annotation.</title>
        <authorList>
            <consortium name="The Broad Institute Genomics Platform"/>
            <consortium name="The Broad Institute Genome Sequencing Center for Infectious Disease"/>
            <person name="Wu L."/>
            <person name="Ma J."/>
        </authorList>
    </citation>
    <scope>NUCLEOTIDE SEQUENCE [LARGE SCALE GENOMIC DNA]</scope>
    <source>
        <strain evidence="3">KCTC 23098</strain>
    </source>
</reference>
<dbReference type="PROSITE" id="PS51186">
    <property type="entry name" value="GNAT"/>
    <property type="match status" value="1"/>
</dbReference>
<dbReference type="Proteomes" id="UP001597560">
    <property type="component" value="Unassembled WGS sequence"/>
</dbReference>